<feature type="transmembrane region" description="Helical" evidence="1">
    <location>
        <begin position="55"/>
        <end position="74"/>
    </location>
</feature>
<keyword evidence="3" id="KW-1185">Reference proteome</keyword>
<gene>
    <name evidence="2" type="ORF">PXEA_LOCUS15109</name>
</gene>
<keyword evidence="1" id="KW-1133">Transmembrane helix</keyword>
<sequence length="147" mass="17221">MLRTIRQLSRRRNPPSVSDETTSRILSDQLLLRSEQTCHNNTSCLLCPRPLPLNLLIRLRPIPIFFMGLLYFCLTDFTRFQCKYMFYFRPLEVHTPSPHMPERLGSDSHACRCQALTPRLISFIKPMYTEQIVNAYLCSPAAHEEEF</sequence>
<evidence type="ECO:0000313" key="2">
    <source>
        <dbReference type="EMBL" id="VEL21669.1"/>
    </source>
</evidence>
<evidence type="ECO:0000256" key="1">
    <source>
        <dbReference type="SAM" id="Phobius"/>
    </source>
</evidence>
<reference evidence="2" key="1">
    <citation type="submission" date="2018-11" db="EMBL/GenBank/DDBJ databases">
        <authorList>
            <consortium name="Pathogen Informatics"/>
        </authorList>
    </citation>
    <scope>NUCLEOTIDE SEQUENCE</scope>
</reference>
<protein>
    <submittedName>
        <fullName evidence="2">Uncharacterized protein</fullName>
    </submittedName>
</protein>
<proteinExistence type="predicted"/>
<keyword evidence="1" id="KW-0812">Transmembrane</keyword>
<dbReference type="EMBL" id="CAAALY010052489">
    <property type="protein sequence ID" value="VEL21669.1"/>
    <property type="molecule type" value="Genomic_DNA"/>
</dbReference>
<dbReference type="Proteomes" id="UP000784294">
    <property type="component" value="Unassembled WGS sequence"/>
</dbReference>
<comment type="caution">
    <text evidence="2">The sequence shown here is derived from an EMBL/GenBank/DDBJ whole genome shotgun (WGS) entry which is preliminary data.</text>
</comment>
<dbReference type="AlphaFoldDB" id="A0A3S5CHF7"/>
<evidence type="ECO:0000313" key="3">
    <source>
        <dbReference type="Proteomes" id="UP000784294"/>
    </source>
</evidence>
<keyword evidence="1" id="KW-0472">Membrane</keyword>
<organism evidence="2 3">
    <name type="scientific">Protopolystoma xenopodis</name>
    <dbReference type="NCBI Taxonomy" id="117903"/>
    <lineage>
        <taxon>Eukaryota</taxon>
        <taxon>Metazoa</taxon>
        <taxon>Spiralia</taxon>
        <taxon>Lophotrochozoa</taxon>
        <taxon>Platyhelminthes</taxon>
        <taxon>Monogenea</taxon>
        <taxon>Polyopisthocotylea</taxon>
        <taxon>Polystomatidea</taxon>
        <taxon>Polystomatidae</taxon>
        <taxon>Protopolystoma</taxon>
    </lineage>
</organism>
<name>A0A3S5CHF7_9PLAT</name>
<accession>A0A3S5CHF7</accession>